<gene>
    <name evidence="3" type="ORF">FKV25_15945</name>
</gene>
<dbReference type="AlphaFoldDB" id="A0A507ZN59"/>
<name>A0A507ZN59_9GAMM</name>
<protein>
    <recommendedName>
        <fullName evidence="5">Cytochrome oxidase complex assembly protein 1</fullName>
    </recommendedName>
</protein>
<organism evidence="3 4">
    <name type="scientific">Marilutibacter aestuarii</name>
    <dbReference type="NCBI Taxonomy" id="1706195"/>
    <lineage>
        <taxon>Bacteria</taxon>
        <taxon>Pseudomonadati</taxon>
        <taxon>Pseudomonadota</taxon>
        <taxon>Gammaproteobacteria</taxon>
        <taxon>Lysobacterales</taxon>
        <taxon>Lysobacteraceae</taxon>
        <taxon>Marilutibacter</taxon>
    </lineage>
</organism>
<sequence length="157" mass="17344">MSTQAPARSWWQRNWKWCVPLAGAGLLAVFALAMFGMFSLLFGLLANSAPYQHAIERARDSTAVVAALGEPIEAGFMTQGHLRTADDEGEADLRIPLDGPRANASLHVEATREKGRWTYQTLDVVLADGSTIDLREPDDDVTTAPEPRYRKTPHERP</sequence>
<evidence type="ECO:0000256" key="1">
    <source>
        <dbReference type="SAM" id="MobiDB-lite"/>
    </source>
</evidence>
<keyword evidence="4" id="KW-1185">Reference proteome</keyword>
<dbReference type="OrthoDB" id="6050292at2"/>
<evidence type="ECO:0000313" key="3">
    <source>
        <dbReference type="EMBL" id="TQD38719.1"/>
    </source>
</evidence>
<feature type="transmembrane region" description="Helical" evidence="2">
    <location>
        <begin position="21"/>
        <end position="45"/>
    </location>
</feature>
<keyword evidence="2" id="KW-0472">Membrane</keyword>
<dbReference type="Proteomes" id="UP000318212">
    <property type="component" value="Unassembled WGS sequence"/>
</dbReference>
<evidence type="ECO:0008006" key="5">
    <source>
        <dbReference type="Google" id="ProtNLM"/>
    </source>
</evidence>
<dbReference type="InterPro" id="IPR014807">
    <property type="entry name" value="Coa1"/>
</dbReference>
<keyword evidence="2" id="KW-0812">Transmembrane</keyword>
<evidence type="ECO:0000256" key="2">
    <source>
        <dbReference type="SAM" id="Phobius"/>
    </source>
</evidence>
<comment type="caution">
    <text evidence="3">The sequence shown here is derived from an EMBL/GenBank/DDBJ whole genome shotgun (WGS) entry which is preliminary data.</text>
</comment>
<accession>A0A507ZN59</accession>
<proteinExistence type="predicted"/>
<dbReference type="EMBL" id="VICE01000156">
    <property type="protein sequence ID" value="TQD38719.1"/>
    <property type="molecule type" value="Genomic_DNA"/>
</dbReference>
<dbReference type="Pfam" id="PF08695">
    <property type="entry name" value="Coa1"/>
    <property type="match status" value="1"/>
</dbReference>
<keyword evidence="2" id="KW-1133">Transmembrane helix</keyword>
<feature type="compositionally biased region" description="Basic and acidic residues" evidence="1">
    <location>
        <begin position="147"/>
        <end position="157"/>
    </location>
</feature>
<dbReference type="RefSeq" id="WP_141519776.1">
    <property type="nucleotide sequence ID" value="NZ_VICE01000156.1"/>
</dbReference>
<evidence type="ECO:0000313" key="4">
    <source>
        <dbReference type="Proteomes" id="UP000318212"/>
    </source>
</evidence>
<reference evidence="3 4" key="1">
    <citation type="submission" date="2019-06" db="EMBL/GenBank/DDBJ databases">
        <title>Lysobacter alkalisoli sp. nov. isolated from saline soil.</title>
        <authorList>
            <person name="Sun J.-Q."/>
            <person name="Xu L."/>
        </authorList>
    </citation>
    <scope>NUCLEOTIDE SEQUENCE [LARGE SCALE GENOMIC DNA]</scope>
    <source>
        <strain evidence="3 4">JCM 31130</strain>
    </source>
</reference>
<feature type="region of interest" description="Disordered" evidence="1">
    <location>
        <begin position="133"/>
        <end position="157"/>
    </location>
</feature>